<evidence type="ECO:0000313" key="1">
    <source>
        <dbReference type="EMBL" id="PKV80919.1"/>
    </source>
</evidence>
<dbReference type="OrthoDB" id="4545999at2"/>
<dbReference type="InterPro" id="IPR021226">
    <property type="entry name" value="Phage_gene29"/>
</dbReference>
<dbReference type="Proteomes" id="UP000233766">
    <property type="component" value="Unassembled WGS sequence"/>
</dbReference>
<keyword evidence="2" id="KW-1185">Reference proteome</keyword>
<name>A0A2N3VH12_9NOCA</name>
<accession>A0A2N3VH12</accession>
<evidence type="ECO:0000313" key="2">
    <source>
        <dbReference type="Proteomes" id="UP000233766"/>
    </source>
</evidence>
<organism evidence="1 2">
    <name type="scientific">Nocardia fluminea</name>
    <dbReference type="NCBI Taxonomy" id="134984"/>
    <lineage>
        <taxon>Bacteria</taxon>
        <taxon>Bacillati</taxon>
        <taxon>Actinomycetota</taxon>
        <taxon>Actinomycetes</taxon>
        <taxon>Mycobacteriales</taxon>
        <taxon>Nocardiaceae</taxon>
        <taxon>Nocardia</taxon>
    </lineage>
</organism>
<proteinExistence type="predicted"/>
<protein>
    <submittedName>
        <fullName evidence="1">Uncharacterized protein</fullName>
    </submittedName>
</protein>
<sequence length="157" mass="17040">MEYPPAPRGFEHLDMSDPKQALAWALGSMPSHQPNGQPVPIPPKVVPSWSEFLTALGLVYDPSRQTLFPIVDEARAPLGWLAPVSWVSAEEYEKHEAKRAGKVADMEATLQKLNPGLAQQIADMTDPEKRDAMASQAVIIGDVLAHIQQQHGGGTNG</sequence>
<reference evidence="1 2" key="1">
    <citation type="submission" date="2017-12" db="EMBL/GenBank/DDBJ databases">
        <title>Sequencing the genomes of 1000 Actinobacteria strains.</title>
        <authorList>
            <person name="Klenk H.-P."/>
        </authorList>
    </citation>
    <scope>NUCLEOTIDE SEQUENCE [LARGE SCALE GENOMIC DNA]</scope>
    <source>
        <strain evidence="1 2">DSM 44489</strain>
    </source>
</reference>
<comment type="caution">
    <text evidence="1">The sequence shown here is derived from an EMBL/GenBank/DDBJ whole genome shotgun (WGS) entry which is preliminary data.</text>
</comment>
<dbReference type="EMBL" id="PJMW01000002">
    <property type="protein sequence ID" value="PKV80919.1"/>
    <property type="molecule type" value="Genomic_DNA"/>
</dbReference>
<gene>
    <name evidence="1" type="ORF">ATK86_5356</name>
</gene>
<dbReference type="Pfam" id="PF10910">
    <property type="entry name" value="Phage_gene29"/>
    <property type="match status" value="1"/>
</dbReference>
<dbReference type="RefSeq" id="WP_143876093.1">
    <property type="nucleotide sequence ID" value="NZ_PJMW01000002.1"/>
</dbReference>
<dbReference type="AlphaFoldDB" id="A0A2N3VH12"/>